<name>A0A1E7KRC7_9ACTN</name>
<accession>A0A1E7KRC7</accession>
<feature type="non-terminal residue" evidence="1">
    <location>
        <position position="1"/>
    </location>
</feature>
<dbReference type="PANTHER" id="PTHR34613:SF1">
    <property type="entry name" value="SLL6017 PROTEIN"/>
    <property type="match status" value="1"/>
</dbReference>
<evidence type="ECO:0000313" key="1">
    <source>
        <dbReference type="EMBL" id="OEV06499.1"/>
    </source>
</evidence>
<feature type="non-terminal residue" evidence="1">
    <location>
        <position position="138"/>
    </location>
</feature>
<evidence type="ECO:0000313" key="2">
    <source>
        <dbReference type="Proteomes" id="UP000176101"/>
    </source>
</evidence>
<dbReference type="EMBL" id="LJGU01000051">
    <property type="protein sequence ID" value="OEV06499.1"/>
    <property type="molecule type" value="Genomic_DNA"/>
</dbReference>
<dbReference type="AlphaFoldDB" id="A0A1E7KRC7"/>
<protein>
    <submittedName>
        <fullName evidence="1">Uncharacterized protein</fullName>
    </submittedName>
</protein>
<keyword evidence="2" id="KW-1185">Reference proteome</keyword>
<comment type="caution">
    <text evidence="1">The sequence shown here is derived from an EMBL/GenBank/DDBJ whole genome shotgun (WGS) entry which is preliminary data.</text>
</comment>
<proteinExistence type="predicted"/>
<dbReference type="Proteomes" id="UP000176101">
    <property type="component" value="Unassembled WGS sequence"/>
</dbReference>
<gene>
    <name evidence="1" type="ORF">AN216_00235</name>
</gene>
<sequence length="138" mass="14753">KAVSWSYYLSFLKAKYECPALLLVVCQDRATAGWAAGPFRLGPAGWTVLSLHPLVLGPENVPVITDPEVAARDLTLATFSALTHGRDRNAPAILEALACALGTADSGSVAYYSELLEIGLGDTPARDTWRKLMSVGTY</sequence>
<dbReference type="STRING" id="1075402.AN216_00235"/>
<organism evidence="1 2">
    <name type="scientific">Streptomyces oceani</name>
    <dbReference type="NCBI Taxonomy" id="1075402"/>
    <lineage>
        <taxon>Bacteria</taxon>
        <taxon>Bacillati</taxon>
        <taxon>Actinomycetota</taxon>
        <taxon>Actinomycetes</taxon>
        <taxon>Kitasatosporales</taxon>
        <taxon>Streptomycetaceae</taxon>
        <taxon>Streptomyces</taxon>
    </lineage>
</organism>
<dbReference type="PANTHER" id="PTHR34613">
    <property type="entry name" value="SLL0800 PROTEIN"/>
    <property type="match status" value="1"/>
</dbReference>
<reference evidence="1 2" key="1">
    <citation type="journal article" date="2016" name="Front. Microbiol.">
        <title>Comparative Genomics Analysis of Streptomyces Species Reveals Their Adaptation to the Marine Environment and Their Diversity at the Genomic Level.</title>
        <authorList>
            <person name="Tian X."/>
            <person name="Zhang Z."/>
            <person name="Yang T."/>
            <person name="Chen M."/>
            <person name="Li J."/>
            <person name="Chen F."/>
            <person name="Yang J."/>
            <person name="Li W."/>
            <person name="Zhang B."/>
            <person name="Zhang Z."/>
            <person name="Wu J."/>
            <person name="Zhang C."/>
            <person name="Long L."/>
            <person name="Xiao J."/>
        </authorList>
    </citation>
    <scope>NUCLEOTIDE SEQUENCE [LARGE SCALE GENOMIC DNA]</scope>
    <source>
        <strain evidence="1 2">SCSIO 02100</strain>
    </source>
</reference>